<sequence>MWRPSFADAVRVTKRLQENQANETLSATERNDLETWLGEWNLRIDNVLALLYSSSQSRGLAHHITRNLAAISSGEQKRHDKHVKYPYWNGQRALDSPEYTLETVQRRLKRQEQDGLPRKVALEWKGLEEVIQMAEGRSGLVFGTGCLFCEPGRNGTRALSASAKHRGVPESRRFKGRRFWSRIHNLSPLLPFARYLPLFFSFDATMIPTLYTPELPVEADSKATGFKSKGIHSPLQIHLRVPLSALTKAGSDSDVESPSPLTVCFDFLKSSTASPLTASPLSAATTWTDTDSESDDSEDDEDDEGQVVSIPVESEFYTPHPPPTFQTTFDIPAESQVICISADSPFYTPPSPPSFKTTFEDLPDARDPGVSDQVAALLHAELGHILPSKNLFLIEEESLAQLDDDVVSAPLESFVDVCLARLRSTTPVPELDGDQSLPCYHLVSFSGVGGDDSLAPELRDLFYKPVMLSERQTARSISAFL</sequence>
<feature type="compositionally biased region" description="Acidic residues" evidence="1">
    <location>
        <begin position="290"/>
        <end position="305"/>
    </location>
</feature>
<reference evidence="2" key="1">
    <citation type="submission" date="2014-09" db="EMBL/GenBank/DDBJ databases">
        <title>Genome sequence of the luminous mushroom Mycena chlorophos for searching fungal bioluminescence genes.</title>
        <authorList>
            <person name="Tanaka Y."/>
            <person name="Kasuga D."/>
            <person name="Oba Y."/>
            <person name="Hase S."/>
            <person name="Sato K."/>
            <person name="Oba Y."/>
            <person name="Sakakibara Y."/>
        </authorList>
    </citation>
    <scope>NUCLEOTIDE SEQUENCE</scope>
</reference>
<protein>
    <recommendedName>
        <fullName evidence="4">Proteophosphoglycan ppg4</fullName>
    </recommendedName>
</protein>
<evidence type="ECO:0008006" key="4">
    <source>
        <dbReference type="Google" id="ProtNLM"/>
    </source>
</evidence>
<evidence type="ECO:0000256" key="1">
    <source>
        <dbReference type="SAM" id="MobiDB-lite"/>
    </source>
</evidence>
<dbReference type="EMBL" id="DF847217">
    <property type="protein sequence ID" value="GAT51509.1"/>
    <property type="molecule type" value="Genomic_DNA"/>
</dbReference>
<gene>
    <name evidence="2" type="ORF">MCHLO_08643</name>
</gene>
<name>A0ABQ0LK77_MYCCL</name>
<feature type="region of interest" description="Disordered" evidence="1">
    <location>
        <begin position="282"/>
        <end position="305"/>
    </location>
</feature>
<dbReference type="Proteomes" id="UP000815677">
    <property type="component" value="Unassembled WGS sequence"/>
</dbReference>
<proteinExistence type="predicted"/>
<accession>A0ABQ0LK77</accession>
<keyword evidence="3" id="KW-1185">Reference proteome</keyword>
<organism evidence="2 3">
    <name type="scientific">Mycena chlorophos</name>
    <name type="common">Agaric fungus</name>
    <name type="synonym">Agaricus chlorophos</name>
    <dbReference type="NCBI Taxonomy" id="658473"/>
    <lineage>
        <taxon>Eukaryota</taxon>
        <taxon>Fungi</taxon>
        <taxon>Dikarya</taxon>
        <taxon>Basidiomycota</taxon>
        <taxon>Agaricomycotina</taxon>
        <taxon>Agaricomycetes</taxon>
        <taxon>Agaricomycetidae</taxon>
        <taxon>Agaricales</taxon>
        <taxon>Marasmiineae</taxon>
        <taxon>Mycenaceae</taxon>
        <taxon>Mycena</taxon>
    </lineage>
</organism>
<evidence type="ECO:0000313" key="3">
    <source>
        <dbReference type="Proteomes" id="UP000815677"/>
    </source>
</evidence>
<evidence type="ECO:0000313" key="2">
    <source>
        <dbReference type="EMBL" id="GAT51509.1"/>
    </source>
</evidence>